<dbReference type="InterPro" id="IPR043129">
    <property type="entry name" value="ATPase_NBD"/>
</dbReference>
<evidence type="ECO:0000313" key="3">
    <source>
        <dbReference type="Proteomes" id="UP000635565"/>
    </source>
</evidence>
<dbReference type="PANTHER" id="PTHR18964:SF149">
    <property type="entry name" value="BIFUNCTIONAL UDP-N-ACETYLGLUCOSAMINE 2-EPIMERASE_N-ACETYLMANNOSAMINE KINASE"/>
    <property type="match status" value="1"/>
</dbReference>
<dbReference type="PANTHER" id="PTHR18964">
    <property type="entry name" value="ROK (REPRESSOR, ORF, KINASE) FAMILY"/>
    <property type="match status" value="1"/>
</dbReference>
<dbReference type="Proteomes" id="UP000635565">
    <property type="component" value="Unassembled WGS sequence"/>
</dbReference>
<accession>A0ABQ3VI19</accession>
<comment type="caution">
    <text evidence="2">The sequence shown here is derived from an EMBL/GenBank/DDBJ whole genome shotgun (WGS) entry which is preliminary data.</text>
</comment>
<evidence type="ECO:0000313" key="2">
    <source>
        <dbReference type="EMBL" id="GHO85552.1"/>
    </source>
</evidence>
<name>A0ABQ3VI19_9CHLR</name>
<organism evidence="2 3">
    <name type="scientific">Dictyobacter formicarum</name>
    <dbReference type="NCBI Taxonomy" id="2778368"/>
    <lineage>
        <taxon>Bacteria</taxon>
        <taxon>Bacillati</taxon>
        <taxon>Chloroflexota</taxon>
        <taxon>Ktedonobacteria</taxon>
        <taxon>Ktedonobacterales</taxon>
        <taxon>Dictyobacteraceae</taxon>
        <taxon>Dictyobacter</taxon>
    </lineage>
</organism>
<dbReference type="Gene3D" id="3.30.420.40">
    <property type="match status" value="2"/>
</dbReference>
<dbReference type="InterPro" id="IPR049874">
    <property type="entry name" value="ROK_cs"/>
</dbReference>
<protein>
    <submittedName>
        <fullName evidence="2">Transcriptional regulator</fullName>
    </submittedName>
</protein>
<dbReference type="InterPro" id="IPR000600">
    <property type="entry name" value="ROK"/>
</dbReference>
<evidence type="ECO:0000256" key="1">
    <source>
        <dbReference type="ARBA" id="ARBA00006479"/>
    </source>
</evidence>
<sequence length="356" mass="37745">MTTQPTSDRTAAGTEAISGQPVAQRNSGKLLATQGYVVGIELSGSGARQSVALADLNGTILHRVRRPQEYVPDTRSVLQLLDEMIAEVARPDHLRDGRILRVGVAVGGLVDAKYGIVRRLHHAHGWNDFPLQDYFSEKLGVPCIIDNNANAAALAEVVHGIGHGERAVFYLGLGRGIGGGLVVNGRVYHGATGTAGEVGHFIVKEDGPLCSCGGKGHLEAIASAYAIVRTMIGLSVEYPETEAAIRRVTDGRAERITVEQIFKLASEGDQIAQRVVHDVRTYLGLALANIVQLVNPSMIILGGPGASASELLIVPLWERIQELCLPEASQSLRIAQSSLGSEAPLVGAVTLALQDL</sequence>
<dbReference type="EMBL" id="BNJJ01000009">
    <property type="protein sequence ID" value="GHO85552.1"/>
    <property type="molecule type" value="Genomic_DNA"/>
</dbReference>
<reference evidence="2 3" key="1">
    <citation type="journal article" date="2021" name="Int. J. Syst. Evol. Microbiol.">
        <title>Reticulibacter mediterranei gen. nov., sp. nov., within the new family Reticulibacteraceae fam. nov., and Ktedonospora formicarum gen. nov., sp. nov., Ktedonobacter robiniae sp. nov., Dictyobacter formicarum sp. nov. and Dictyobacter arantiisoli sp. nov., belonging to the class Ktedonobacteria.</title>
        <authorList>
            <person name="Yabe S."/>
            <person name="Zheng Y."/>
            <person name="Wang C.M."/>
            <person name="Sakai Y."/>
            <person name="Abe K."/>
            <person name="Yokota A."/>
            <person name="Donadio S."/>
            <person name="Cavaletti L."/>
            <person name="Monciardini P."/>
        </authorList>
    </citation>
    <scope>NUCLEOTIDE SEQUENCE [LARGE SCALE GENOMIC DNA]</scope>
    <source>
        <strain evidence="2 3">SOSP1-9</strain>
    </source>
</reference>
<proteinExistence type="inferred from homology"/>
<keyword evidence="3" id="KW-1185">Reference proteome</keyword>
<dbReference type="PROSITE" id="PS01125">
    <property type="entry name" value="ROK"/>
    <property type="match status" value="1"/>
</dbReference>
<dbReference type="RefSeq" id="WP_201363198.1">
    <property type="nucleotide sequence ID" value="NZ_BNJJ01000009.1"/>
</dbReference>
<dbReference type="SUPFAM" id="SSF53067">
    <property type="entry name" value="Actin-like ATPase domain"/>
    <property type="match status" value="1"/>
</dbReference>
<comment type="similarity">
    <text evidence="1">Belongs to the ROK (NagC/XylR) family.</text>
</comment>
<dbReference type="Pfam" id="PF00480">
    <property type="entry name" value="ROK"/>
    <property type="match status" value="1"/>
</dbReference>
<gene>
    <name evidence="2" type="ORF">KSZ_35580</name>
</gene>